<evidence type="ECO:0000256" key="4">
    <source>
        <dbReference type="ARBA" id="ARBA00023002"/>
    </source>
</evidence>
<dbReference type="PANTHER" id="PTHR47955">
    <property type="entry name" value="CYTOCHROME P450 FAMILY 71 PROTEIN"/>
    <property type="match status" value="1"/>
</dbReference>
<keyword evidence="7" id="KW-1185">Reference proteome</keyword>
<dbReference type="SUPFAM" id="SSF48264">
    <property type="entry name" value="Cytochrome P450"/>
    <property type="match status" value="1"/>
</dbReference>
<name>A0ABR2QX30_9ROSI</name>
<keyword evidence="4" id="KW-0560">Oxidoreductase</keyword>
<evidence type="ECO:0000313" key="7">
    <source>
        <dbReference type="Proteomes" id="UP001396334"/>
    </source>
</evidence>
<gene>
    <name evidence="6" type="ORF">V6N11_042646</name>
</gene>
<keyword evidence="5" id="KW-0408">Iron</keyword>
<evidence type="ECO:0000256" key="5">
    <source>
        <dbReference type="ARBA" id="ARBA00023004"/>
    </source>
</evidence>
<dbReference type="PANTHER" id="PTHR47955:SF8">
    <property type="entry name" value="CYTOCHROME P450 71D11-LIKE"/>
    <property type="match status" value="1"/>
</dbReference>
<keyword evidence="3" id="KW-0479">Metal-binding</keyword>
<sequence>MHLKFGALSHIAVSSPEAANQVMKTHDIDFATRPYLAADITTYDFSDIIFGPYEDIAFEPYGCYSRQLQKVCRLELFVKNETWTIILIKPRRAGKRVRANNLTPKSTTRAM</sequence>
<protein>
    <submittedName>
        <fullName evidence="6">Uncharacterized protein</fullName>
    </submittedName>
</protein>
<proteinExistence type="inferred from homology"/>
<dbReference type="Proteomes" id="UP001396334">
    <property type="component" value="Unassembled WGS sequence"/>
</dbReference>
<comment type="similarity">
    <text evidence="1">Belongs to the cytochrome P450 family.</text>
</comment>
<evidence type="ECO:0000313" key="6">
    <source>
        <dbReference type="EMBL" id="KAK9005201.1"/>
    </source>
</evidence>
<comment type="caution">
    <text evidence="6">The sequence shown here is derived from an EMBL/GenBank/DDBJ whole genome shotgun (WGS) entry which is preliminary data.</text>
</comment>
<keyword evidence="2" id="KW-0349">Heme</keyword>
<evidence type="ECO:0000256" key="2">
    <source>
        <dbReference type="ARBA" id="ARBA00022617"/>
    </source>
</evidence>
<organism evidence="6 7">
    <name type="scientific">Hibiscus sabdariffa</name>
    <name type="common">roselle</name>
    <dbReference type="NCBI Taxonomy" id="183260"/>
    <lineage>
        <taxon>Eukaryota</taxon>
        <taxon>Viridiplantae</taxon>
        <taxon>Streptophyta</taxon>
        <taxon>Embryophyta</taxon>
        <taxon>Tracheophyta</taxon>
        <taxon>Spermatophyta</taxon>
        <taxon>Magnoliopsida</taxon>
        <taxon>eudicotyledons</taxon>
        <taxon>Gunneridae</taxon>
        <taxon>Pentapetalae</taxon>
        <taxon>rosids</taxon>
        <taxon>malvids</taxon>
        <taxon>Malvales</taxon>
        <taxon>Malvaceae</taxon>
        <taxon>Malvoideae</taxon>
        <taxon>Hibiscus</taxon>
    </lineage>
</organism>
<dbReference type="InterPro" id="IPR036396">
    <property type="entry name" value="Cyt_P450_sf"/>
</dbReference>
<evidence type="ECO:0000256" key="1">
    <source>
        <dbReference type="ARBA" id="ARBA00010617"/>
    </source>
</evidence>
<reference evidence="6 7" key="1">
    <citation type="journal article" date="2024" name="G3 (Bethesda)">
        <title>Genome assembly of Hibiscus sabdariffa L. provides insights into metabolisms of medicinal natural products.</title>
        <authorList>
            <person name="Kim T."/>
        </authorList>
    </citation>
    <scope>NUCLEOTIDE SEQUENCE [LARGE SCALE GENOMIC DNA]</scope>
    <source>
        <strain evidence="6">TK-2024</strain>
        <tissue evidence="6">Old leaves</tissue>
    </source>
</reference>
<dbReference type="EMBL" id="JBBPBN010000030">
    <property type="protein sequence ID" value="KAK9005201.1"/>
    <property type="molecule type" value="Genomic_DNA"/>
</dbReference>
<accession>A0ABR2QX30</accession>
<evidence type="ECO:0000256" key="3">
    <source>
        <dbReference type="ARBA" id="ARBA00022723"/>
    </source>
</evidence>